<comment type="caution">
    <text evidence="4">The sequence shown here is derived from an EMBL/GenBank/DDBJ whole genome shotgun (WGS) entry which is preliminary data.</text>
</comment>
<feature type="region of interest" description="Disordered" evidence="1">
    <location>
        <begin position="1"/>
        <end position="38"/>
    </location>
</feature>
<evidence type="ECO:0000313" key="5">
    <source>
        <dbReference type="Proteomes" id="UP000265515"/>
    </source>
</evidence>
<feature type="region of interest" description="Disordered" evidence="1">
    <location>
        <begin position="672"/>
        <end position="745"/>
    </location>
</feature>
<evidence type="ECO:0008006" key="6">
    <source>
        <dbReference type="Google" id="ProtNLM"/>
    </source>
</evidence>
<dbReference type="Pfam" id="PF05699">
    <property type="entry name" value="Dimer_Tnp_hAT"/>
    <property type="match status" value="1"/>
</dbReference>
<dbReference type="SUPFAM" id="SSF53098">
    <property type="entry name" value="Ribonuclease H-like"/>
    <property type="match status" value="1"/>
</dbReference>
<gene>
    <name evidence="4" type="ORF">CBR_g49887</name>
</gene>
<name>A0A388JPI5_CHABU</name>
<organism evidence="4 5">
    <name type="scientific">Chara braunii</name>
    <name type="common">Braun's stonewort</name>
    <dbReference type="NCBI Taxonomy" id="69332"/>
    <lineage>
        <taxon>Eukaryota</taxon>
        <taxon>Viridiplantae</taxon>
        <taxon>Streptophyta</taxon>
        <taxon>Charophyceae</taxon>
        <taxon>Charales</taxon>
        <taxon>Characeae</taxon>
        <taxon>Chara</taxon>
    </lineage>
</organism>
<keyword evidence="5" id="KW-1185">Reference proteome</keyword>
<dbReference type="InterPro" id="IPR008906">
    <property type="entry name" value="HATC_C_dom"/>
</dbReference>
<protein>
    <recommendedName>
        <fullName evidence="6">DUF659 domain-containing protein</fullName>
    </recommendedName>
</protein>
<feature type="domain" description="DUF659" evidence="2">
    <location>
        <begin position="157"/>
        <end position="311"/>
    </location>
</feature>
<feature type="compositionally biased region" description="Acidic residues" evidence="1">
    <location>
        <begin position="629"/>
        <end position="639"/>
    </location>
</feature>
<sequence>MRERDITDRRVVDVHRGSCRGRTGGTQSRPQERDPVEEVQEFLDEEARRAVAGGIEEGGGTGTPLDLPGEEVVMTAREKRPVESGGEGVPHACKRQRQSRLDEMYDPDGQAGFRDTFLQWVYDFGIPFAAFRGQSWLRHKKQLASMPRRVRPVYPSFKDIGGDGIVDQRGKVAAMLREVRGSFESVGATILSDGGQSRDARPIVNFLAAAKHGALMYATVQRDGSVPETTQIVMRRWKAIFRSFPPKDVLAICTDSASNYTSAAKLLAKDSDPQIRRITWLPCSTHVANLMLSDIGTRVPWVTDTIFRARALLLRRLDRGGMIMSTIYSWSQELVWQVAVADVPDDMRGPCVEAVQIHTTHMLEPTHAAAHLLNPRRHSLRYYESVCRTAADFEVVTECDSFLLVQTGGDPVGDIYSRVREQMRSFHARIGHTTDRVTRDAEAEACIRDEETSRCVSWWVEHDACFPDLQEITGRVMHMKTSASPAERNWAEHERIHTVKHNKLEFKKVAQLVEIATNLKLLGCSERSGGYVLPWGHIATLAEAQLEEYTPPVVDDEDEEDEPEPEGWGARAQSAVPAHEISAQVRRFQQQGARRPRGVAEVFGARAEILLPYDHVPPPPAEPVQTSEEQTDTEGEEDLPLGVDKGAERLYYTYGGGADEFLPRCTFIRESDDDSIPATDVGLERGQRDASGSASGVATRGASGDGLGGSSGVPCGGCREREVTGLDSADDEDDEPLMLRRARLA</sequence>
<dbReference type="InterPro" id="IPR007021">
    <property type="entry name" value="DUF659"/>
</dbReference>
<feature type="region of interest" description="Disordered" evidence="1">
    <location>
        <begin position="614"/>
        <end position="644"/>
    </location>
</feature>
<accession>A0A388JPI5</accession>
<evidence type="ECO:0000259" key="2">
    <source>
        <dbReference type="Pfam" id="PF04937"/>
    </source>
</evidence>
<evidence type="ECO:0000256" key="1">
    <source>
        <dbReference type="SAM" id="MobiDB-lite"/>
    </source>
</evidence>
<dbReference type="EMBL" id="BFEA01000005">
    <property type="protein sequence ID" value="GBG59622.1"/>
    <property type="molecule type" value="Genomic_DNA"/>
</dbReference>
<proteinExistence type="predicted"/>
<dbReference type="Gramene" id="GBG59622">
    <property type="protein sequence ID" value="GBG59622"/>
    <property type="gene ID" value="CBR_g49887"/>
</dbReference>
<dbReference type="InterPro" id="IPR012337">
    <property type="entry name" value="RNaseH-like_sf"/>
</dbReference>
<dbReference type="GO" id="GO:0046983">
    <property type="term" value="F:protein dimerization activity"/>
    <property type="evidence" value="ECO:0007669"/>
    <property type="project" value="InterPro"/>
</dbReference>
<feature type="compositionally biased region" description="Basic and acidic residues" evidence="1">
    <location>
        <begin position="1"/>
        <end position="16"/>
    </location>
</feature>
<dbReference type="Proteomes" id="UP000265515">
    <property type="component" value="Unassembled WGS sequence"/>
</dbReference>
<evidence type="ECO:0000259" key="3">
    <source>
        <dbReference type="Pfam" id="PF05699"/>
    </source>
</evidence>
<feature type="domain" description="HAT C-terminal dimerisation" evidence="3">
    <location>
        <begin position="444"/>
        <end position="517"/>
    </location>
</feature>
<dbReference type="Pfam" id="PF04937">
    <property type="entry name" value="DUF659"/>
    <property type="match status" value="1"/>
</dbReference>
<reference evidence="4 5" key="1">
    <citation type="journal article" date="2018" name="Cell">
        <title>The Chara Genome: Secondary Complexity and Implications for Plant Terrestrialization.</title>
        <authorList>
            <person name="Nishiyama T."/>
            <person name="Sakayama H."/>
            <person name="Vries J.D."/>
            <person name="Buschmann H."/>
            <person name="Saint-Marcoux D."/>
            <person name="Ullrich K.K."/>
            <person name="Haas F.B."/>
            <person name="Vanderstraeten L."/>
            <person name="Becker D."/>
            <person name="Lang D."/>
            <person name="Vosolsobe S."/>
            <person name="Rombauts S."/>
            <person name="Wilhelmsson P.K.I."/>
            <person name="Janitza P."/>
            <person name="Kern R."/>
            <person name="Heyl A."/>
            <person name="Rumpler F."/>
            <person name="Villalobos L.I.A.C."/>
            <person name="Clay J.M."/>
            <person name="Skokan R."/>
            <person name="Toyoda A."/>
            <person name="Suzuki Y."/>
            <person name="Kagoshima H."/>
            <person name="Schijlen E."/>
            <person name="Tajeshwar N."/>
            <person name="Catarino B."/>
            <person name="Hetherington A.J."/>
            <person name="Saltykova A."/>
            <person name="Bonnot C."/>
            <person name="Breuninger H."/>
            <person name="Symeonidi A."/>
            <person name="Radhakrishnan G.V."/>
            <person name="Van Nieuwerburgh F."/>
            <person name="Deforce D."/>
            <person name="Chang C."/>
            <person name="Karol K.G."/>
            <person name="Hedrich R."/>
            <person name="Ulvskov P."/>
            <person name="Glockner G."/>
            <person name="Delwiche C.F."/>
            <person name="Petrasek J."/>
            <person name="Van de Peer Y."/>
            <person name="Friml J."/>
            <person name="Beilby M."/>
            <person name="Dolan L."/>
            <person name="Kohara Y."/>
            <person name="Sugano S."/>
            <person name="Fujiyama A."/>
            <person name="Delaux P.-M."/>
            <person name="Quint M."/>
            <person name="TheiBen G."/>
            <person name="Hagemann M."/>
            <person name="Harholt J."/>
            <person name="Dunand C."/>
            <person name="Zachgo S."/>
            <person name="Langdale J."/>
            <person name="Maumus F."/>
            <person name="Straeten D.V.D."/>
            <person name="Gould S.B."/>
            <person name="Rensing S.A."/>
        </authorList>
    </citation>
    <scope>NUCLEOTIDE SEQUENCE [LARGE SCALE GENOMIC DNA]</scope>
    <source>
        <strain evidence="4 5">S276</strain>
    </source>
</reference>
<feature type="compositionally biased region" description="Gly residues" evidence="1">
    <location>
        <begin position="703"/>
        <end position="715"/>
    </location>
</feature>
<dbReference type="AlphaFoldDB" id="A0A388JPI5"/>
<evidence type="ECO:0000313" key="4">
    <source>
        <dbReference type="EMBL" id="GBG59622.1"/>
    </source>
</evidence>